<dbReference type="EMBL" id="AJXZ01000038">
    <property type="protein sequence ID" value="EIM73579.1"/>
    <property type="molecule type" value="Genomic_DNA"/>
</dbReference>
<keyword evidence="1" id="KW-0479">Metal-binding</keyword>
<dbReference type="InterPro" id="IPR013096">
    <property type="entry name" value="Cupin_2"/>
</dbReference>
<dbReference type="PATRIC" id="fig|1189611.3.peg.3121"/>
<dbReference type="AlphaFoldDB" id="I5BVH7"/>
<dbReference type="RefSeq" id="WP_007009428.1">
    <property type="nucleotide sequence ID" value="NZ_AJXZ01000038.1"/>
</dbReference>
<dbReference type="PANTHER" id="PTHR35848:SF6">
    <property type="entry name" value="CUPIN TYPE-2 DOMAIN-CONTAINING PROTEIN"/>
    <property type="match status" value="1"/>
</dbReference>
<dbReference type="InterPro" id="IPR014710">
    <property type="entry name" value="RmlC-like_jellyroll"/>
</dbReference>
<name>I5BVH7_9HYPH</name>
<comment type="caution">
    <text evidence="3">The sequence shown here is derived from an EMBL/GenBank/DDBJ whole genome shotgun (WGS) entry which is preliminary data.</text>
</comment>
<dbReference type="OrthoDB" id="122936at2"/>
<sequence>MATILRSYPTLSPESRSIRFEGRDHGSPVSFFLIDTDPGKGSDLHTHPYAETWVLRAGTAEFTIGDEQIVGTAGDIIIAPPNVPHRYINTGTGPLQMVCIHPGDRIVQELV</sequence>
<protein>
    <submittedName>
        <fullName evidence="3">Cupin 2 domain-containing protein</fullName>
    </submittedName>
</protein>
<dbReference type="Proteomes" id="UP000004622">
    <property type="component" value="Unassembled WGS sequence"/>
</dbReference>
<organism evidence="3 4">
    <name type="scientific">Nitratireductor aquibiodomus RA22</name>
    <dbReference type="NCBI Taxonomy" id="1189611"/>
    <lineage>
        <taxon>Bacteria</taxon>
        <taxon>Pseudomonadati</taxon>
        <taxon>Pseudomonadota</taxon>
        <taxon>Alphaproteobacteria</taxon>
        <taxon>Hyphomicrobiales</taxon>
        <taxon>Phyllobacteriaceae</taxon>
        <taxon>Nitratireductor</taxon>
    </lineage>
</organism>
<accession>I5BVH7</accession>
<dbReference type="InterPro" id="IPR051610">
    <property type="entry name" value="GPI/OXD"/>
</dbReference>
<dbReference type="InterPro" id="IPR011051">
    <property type="entry name" value="RmlC_Cupin_sf"/>
</dbReference>
<feature type="domain" description="Cupin type-2" evidence="2">
    <location>
        <begin position="34"/>
        <end position="100"/>
    </location>
</feature>
<dbReference type="Pfam" id="PF07883">
    <property type="entry name" value="Cupin_2"/>
    <property type="match status" value="1"/>
</dbReference>
<dbReference type="PANTHER" id="PTHR35848">
    <property type="entry name" value="OXALATE-BINDING PROTEIN"/>
    <property type="match status" value="1"/>
</dbReference>
<dbReference type="Gene3D" id="2.60.120.10">
    <property type="entry name" value="Jelly Rolls"/>
    <property type="match status" value="1"/>
</dbReference>
<evidence type="ECO:0000313" key="4">
    <source>
        <dbReference type="Proteomes" id="UP000004622"/>
    </source>
</evidence>
<evidence type="ECO:0000256" key="1">
    <source>
        <dbReference type="ARBA" id="ARBA00022723"/>
    </source>
</evidence>
<dbReference type="SUPFAM" id="SSF51182">
    <property type="entry name" value="RmlC-like cupins"/>
    <property type="match status" value="1"/>
</dbReference>
<gene>
    <name evidence="3" type="ORF">A33O_15441</name>
</gene>
<dbReference type="GO" id="GO:0046872">
    <property type="term" value="F:metal ion binding"/>
    <property type="evidence" value="ECO:0007669"/>
    <property type="project" value="UniProtKB-KW"/>
</dbReference>
<proteinExistence type="predicted"/>
<evidence type="ECO:0000313" key="3">
    <source>
        <dbReference type="EMBL" id="EIM73579.1"/>
    </source>
</evidence>
<evidence type="ECO:0000259" key="2">
    <source>
        <dbReference type="Pfam" id="PF07883"/>
    </source>
</evidence>
<reference evidence="3 4" key="1">
    <citation type="journal article" date="2012" name="J. Bacteriol.">
        <title>Genome Sequence of Nitratireductor aquibiodomus Strain RA22.</title>
        <authorList>
            <person name="Singh A."/>
            <person name="Jangir P.K."/>
            <person name="Kumari C."/>
            <person name="Sharma R."/>
        </authorList>
    </citation>
    <scope>NUCLEOTIDE SEQUENCE [LARGE SCALE GENOMIC DNA]</scope>
    <source>
        <strain evidence="3 4">RA22</strain>
    </source>
</reference>